<dbReference type="RefSeq" id="XP_003100464.2">
    <property type="nucleotide sequence ID" value="XM_003100416.2"/>
</dbReference>
<organism evidence="3 4">
    <name type="scientific">Caenorhabditis remanei</name>
    <name type="common">Caenorhabditis vulgaris</name>
    <dbReference type="NCBI Taxonomy" id="31234"/>
    <lineage>
        <taxon>Eukaryota</taxon>
        <taxon>Metazoa</taxon>
        <taxon>Ecdysozoa</taxon>
        <taxon>Nematoda</taxon>
        <taxon>Chromadorea</taxon>
        <taxon>Rhabditida</taxon>
        <taxon>Rhabditina</taxon>
        <taxon>Rhabditomorpha</taxon>
        <taxon>Rhabditoidea</taxon>
        <taxon>Rhabditidae</taxon>
        <taxon>Peloderinae</taxon>
        <taxon>Caenorhabditis</taxon>
    </lineage>
</organism>
<sequence length="92" mass="10915">MEDDDDKPDRQVESIRLELNEEVMDKDEQKNVWVAQRMLGKGAFGTVYHVYNKISKQEAALKQHRPVVPVVNKMTHNPHNKKKQPLQREWEH</sequence>
<dbReference type="SUPFAM" id="SSF56112">
    <property type="entry name" value="Protein kinase-like (PK-like)"/>
    <property type="match status" value="1"/>
</dbReference>
<dbReference type="EMBL" id="WUAV01000005">
    <property type="protein sequence ID" value="KAF1750032.1"/>
    <property type="molecule type" value="Genomic_DNA"/>
</dbReference>
<dbReference type="CTD" id="9814637"/>
<accession>A0A6A5G5M6</accession>
<reference evidence="3 4" key="1">
    <citation type="submission" date="2019-12" db="EMBL/GenBank/DDBJ databases">
        <title>Chromosome-level assembly of the Caenorhabditis remanei genome.</title>
        <authorList>
            <person name="Teterina A.A."/>
            <person name="Willis J.H."/>
            <person name="Phillips P.C."/>
        </authorList>
    </citation>
    <scope>NUCLEOTIDE SEQUENCE [LARGE SCALE GENOMIC DNA]</scope>
    <source>
        <strain evidence="3 4">PX506</strain>
        <tissue evidence="3">Whole organism</tissue>
    </source>
</reference>
<gene>
    <name evidence="3" type="ORF">GCK72_016577</name>
</gene>
<dbReference type="Gene3D" id="3.30.200.20">
    <property type="entry name" value="Phosphorylase Kinase, domain 1"/>
    <property type="match status" value="1"/>
</dbReference>
<feature type="region of interest" description="Disordered" evidence="2">
    <location>
        <begin position="67"/>
        <end position="92"/>
    </location>
</feature>
<dbReference type="Proteomes" id="UP000483820">
    <property type="component" value="Chromosome V"/>
</dbReference>
<protein>
    <recommendedName>
        <fullName evidence="5">Protein kinase domain-containing protein</fullName>
    </recommendedName>
</protein>
<keyword evidence="1" id="KW-0547">Nucleotide-binding</keyword>
<dbReference type="GeneID" id="9814637"/>
<evidence type="ECO:0000256" key="2">
    <source>
        <dbReference type="SAM" id="MobiDB-lite"/>
    </source>
</evidence>
<proteinExistence type="predicted"/>
<dbReference type="AlphaFoldDB" id="A0A6A5G5M6"/>
<evidence type="ECO:0000256" key="1">
    <source>
        <dbReference type="PROSITE-ProRule" id="PRU10141"/>
    </source>
</evidence>
<feature type="compositionally biased region" description="Basic residues" evidence="2">
    <location>
        <begin position="76"/>
        <end position="85"/>
    </location>
</feature>
<evidence type="ECO:0008006" key="5">
    <source>
        <dbReference type="Google" id="ProtNLM"/>
    </source>
</evidence>
<feature type="binding site" evidence="1">
    <location>
        <position position="62"/>
    </location>
    <ligand>
        <name>ATP</name>
        <dbReference type="ChEBI" id="CHEBI:30616"/>
    </ligand>
</feature>
<name>A0A6A5G5M6_CAERE</name>
<evidence type="ECO:0000313" key="3">
    <source>
        <dbReference type="EMBL" id="KAF1750032.1"/>
    </source>
</evidence>
<evidence type="ECO:0000313" key="4">
    <source>
        <dbReference type="Proteomes" id="UP000483820"/>
    </source>
</evidence>
<dbReference type="GO" id="GO:0005524">
    <property type="term" value="F:ATP binding"/>
    <property type="evidence" value="ECO:0007669"/>
    <property type="project" value="UniProtKB-UniRule"/>
</dbReference>
<dbReference type="KEGG" id="crq:GCK72_016577"/>
<keyword evidence="1" id="KW-0067">ATP-binding</keyword>
<comment type="caution">
    <text evidence="3">The sequence shown here is derived from an EMBL/GenBank/DDBJ whole genome shotgun (WGS) entry which is preliminary data.</text>
</comment>
<dbReference type="InterPro" id="IPR017441">
    <property type="entry name" value="Protein_kinase_ATP_BS"/>
</dbReference>
<dbReference type="PROSITE" id="PS00107">
    <property type="entry name" value="PROTEIN_KINASE_ATP"/>
    <property type="match status" value="1"/>
</dbReference>
<dbReference type="InterPro" id="IPR011009">
    <property type="entry name" value="Kinase-like_dom_sf"/>
</dbReference>